<keyword evidence="5 6" id="KW-0472">Membrane</keyword>
<evidence type="ECO:0000256" key="2">
    <source>
        <dbReference type="ARBA" id="ARBA00006679"/>
    </source>
</evidence>
<evidence type="ECO:0000256" key="6">
    <source>
        <dbReference type="SAM" id="Phobius"/>
    </source>
</evidence>
<comment type="subcellular location">
    <subcellularLocation>
        <location evidence="1">Membrane</location>
        <topology evidence="1">Multi-pass membrane protein</topology>
    </subcellularLocation>
</comment>
<dbReference type="KEGG" id="bbel:109463708"/>
<dbReference type="GeneID" id="109463708"/>
<evidence type="ECO:0000313" key="8">
    <source>
        <dbReference type="RefSeq" id="XP_019616120.1"/>
    </source>
</evidence>
<dbReference type="OrthoDB" id="432685at2759"/>
<comment type="similarity">
    <text evidence="2">Belongs to the DoxX family.</text>
</comment>
<dbReference type="GO" id="GO:0016020">
    <property type="term" value="C:membrane"/>
    <property type="evidence" value="ECO:0007669"/>
    <property type="project" value="UniProtKB-SubCell"/>
</dbReference>
<organism evidence="7 8">
    <name type="scientific">Branchiostoma belcheri</name>
    <name type="common">Amphioxus</name>
    <dbReference type="NCBI Taxonomy" id="7741"/>
    <lineage>
        <taxon>Eukaryota</taxon>
        <taxon>Metazoa</taxon>
        <taxon>Chordata</taxon>
        <taxon>Cephalochordata</taxon>
        <taxon>Leptocardii</taxon>
        <taxon>Amphioxiformes</taxon>
        <taxon>Branchiostomatidae</taxon>
        <taxon>Branchiostoma</taxon>
    </lineage>
</organism>
<keyword evidence="7" id="KW-1185">Reference proteome</keyword>
<evidence type="ECO:0000256" key="5">
    <source>
        <dbReference type="ARBA" id="ARBA00023136"/>
    </source>
</evidence>
<evidence type="ECO:0000256" key="3">
    <source>
        <dbReference type="ARBA" id="ARBA00022692"/>
    </source>
</evidence>
<sequence length="142" mass="15287">MASVGGIIATVLSVLVGLVFAFSGSVKLFPAVNPEFHQEMVSKFATYSPIFPLADITGFRPPPVLYRQVVGSLELISGPGIILFPSELKTVCNGILFVIMCGATYTHFVLGEPFVVPLVLGAILGCIYFLRRQGELPKEKAQ</sequence>
<dbReference type="RefSeq" id="XP_019616120.1">
    <property type="nucleotide sequence ID" value="XM_019760561.1"/>
</dbReference>
<accession>A0A6P4XHV8</accession>
<evidence type="ECO:0000256" key="1">
    <source>
        <dbReference type="ARBA" id="ARBA00004141"/>
    </source>
</evidence>
<evidence type="ECO:0000313" key="7">
    <source>
        <dbReference type="Proteomes" id="UP000515135"/>
    </source>
</evidence>
<dbReference type="PANTHER" id="PTHR13163:SF2">
    <property type="entry name" value="TRANSMEMBRANE PROTEIN 35B"/>
    <property type="match status" value="1"/>
</dbReference>
<proteinExistence type="inferred from homology"/>
<protein>
    <submittedName>
        <fullName evidence="8">Transmembrane protein 35B-like</fullName>
    </submittedName>
</protein>
<feature type="transmembrane region" description="Helical" evidence="6">
    <location>
        <begin position="114"/>
        <end position="130"/>
    </location>
</feature>
<reference evidence="8" key="1">
    <citation type="submission" date="2025-08" db="UniProtKB">
        <authorList>
            <consortium name="RefSeq"/>
        </authorList>
    </citation>
    <scope>IDENTIFICATION</scope>
    <source>
        <tissue evidence="8">Gonad</tissue>
    </source>
</reference>
<dbReference type="Proteomes" id="UP000515135">
    <property type="component" value="Unplaced"/>
</dbReference>
<dbReference type="AlphaFoldDB" id="A0A6P4XHV8"/>
<dbReference type="InterPro" id="IPR040399">
    <property type="entry name" value="TMEM35A/B"/>
</dbReference>
<keyword evidence="4 6" id="KW-1133">Transmembrane helix</keyword>
<name>A0A6P4XHV8_BRABE</name>
<dbReference type="PANTHER" id="PTHR13163">
    <property type="entry name" value="SPINAL CORD EXPRESSION PROTEIN 4"/>
    <property type="match status" value="1"/>
</dbReference>
<gene>
    <name evidence="8" type="primary">LOC109463708</name>
</gene>
<evidence type="ECO:0000256" key="4">
    <source>
        <dbReference type="ARBA" id="ARBA00022989"/>
    </source>
</evidence>
<keyword evidence="3 6" id="KW-0812">Transmembrane</keyword>